<dbReference type="AlphaFoldDB" id="A0A7V0IA53"/>
<dbReference type="Pfam" id="PF13646">
    <property type="entry name" value="HEAT_2"/>
    <property type="match status" value="2"/>
</dbReference>
<dbReference type="Gene3D" id="1.25.10.10">
    <property type="entry name" value="Leucine-rich Repeat Variant"/>
    <property type="match status" value="1"/>
</dbReference>
<dbReference type="Proteomes" id="UP000885706">
    <property type="component" value="Unassembled WGS sequence"/>
</dbReference>
<name>A0A7V0IA53_DESA2</name>
<dbReference type="SUPFAM" id="SSF48371">
    <property type="entry name" value="ARM repeat"/>
    <property type="match status" value="1"/>
</dbReference>
<dbReference type="InterPro" id="IPR011989">
    <property type="entry name" value="ARM-like"/>
</dbReference>
<accession>A0A7V0IA53</accession>
<dbReference type="InterPro" id="IPR004155">
    <property type="entry name" value="PBS_lyase_HEAT"/>
</dbReference>
<dbReference type="GO" id="GO:0016491">
    <property type="term" value="F:oxidoreductase activity"/>
    <property type="evidence" value="ECO:0007669"/>
    <property type="project" value="TreeGrafter"/>
</dbReference>
<reference evidence="1" key="1">
    <citation type="journal article" date="2020" name="mSystems">
        <title>Genome- and Community-Level Interaction Insights into Carbon Utilization and Element Cycling Functions of Hydrothermarchaeota in Hydrothermal Sediment.</title>
        <authorList>
            <person name="Zhou Z."/>
            <person name="Liu Y."/>
            <person name="Xu W."/>
            <person name="Pan J."/>
            <person name="Luo Z.H."/>
            <person name="Li M."/>
        </authorList>
    </citation>
    <scope>NUCLEOTIDE SEQUENCE [LARGE SCALE GENOMIC DNA]</scope>
    <source>
        <strain evidence="1">HyVt-113</strain>
    </source>
</reference>
<proteinExistence type="predicted"/>
<dbReference type="PANTHER" id="PTHR12697">
    <property type="entry name" value="PBS LYASE HEAT-LIKE PROTEIN"/>
    <property type="match status" value="1"/>
</dbReference>
<sequence length="276" mass="31708">MKEELLKQLIIGEKQERKLAAEELANYPEEQVIEALVSCLASEPLKSIKITCAESLKTINQPLVAKKIVNLLNHRDERVRLLAQEVLIFLKDKAIPYLSPLLKNSDYNIRKYALDVLAAIKSPKALSLILPLTSDPEPNVRYTAVEYLALFPKKNPEVSKTLKQILSTANEPYGLATLVQVIKIRKEKSLIPLLKQRLRQIDDNFIKFWLYKALLYLKEKGIFVEALNNALEIKAHEDILKDILILEEKIPKEVINWIKKKNIKIKDPTLQRVLEC</sequence>
<dbReference type="SMART" id="SM00567">
    <property type="entry name" value="EZ_HEAT"/>
    <property type="match status" value="3"/>
</dbReference>
<organism evidence="1">
    <name type="scientific">Desulfofervidus auxilii</name>
    <dbReference type="NCBI Taxonomy" id="1621989"/>
    <lineage>
        <taxon>Bacteria</taxon>
        <taxon>Pseudomonadati</taxon>
        <taxon>Thermodesulfobacteriota</taxon>
        <taxon>Candidatus Desulfofervidia</taxon>
        <taxon>Candidatus Desulfofervidales</taxon>
        <taxon>Candidatus Desulfofervidaceae</taxon>
        <taxon>Candidatus Desulfofervidus</taxon>
    </lineage>
</organism>
<dbReference type="EMBL" id="DQWQ01000076">
    <property type="protein sequence ID" value="HDD35499.1"/>
    <property type="molecule type" value="Genomic_DNA"/>
</dbReference>
<dbReference type="PANTHER" id="PTHR12697:SF5">
    <property type="entry name" value="DEOXYHYPUSINE HYDROXYLASE"/>
    <property type="match status" value="1"/>
</dbReference>
<dbReference type="InterPro" id="IPR016024">
    <property type="entry name" value="ARM-type_fold"/>
</dbReference>
<comment type="caution">
    <text evidence="1">The sequence shown here is derived from an EMBL/GenBank/DDBJ whole genome shotgun (WGS) entry which is preliminary data.</text>
</comment>
<gene>
    <name evidence="1" type="ORF">ENF30_01725</name>
</gene>
<evidence type="ECO:0000313" key="1">
    <source>
        <dbReference type="EMBL" id="HDD35499.1"/>
    </source>
</evidence>
<protein>
    <submittedName>
        <fullName evidence="1">HEAT repeat domain-containing protein</fullName>
    </submittedName>
</protein>